<dbReference type="SUPFAM" id="SSF53756">
    <property type="entry name" value="UDP-Glycosyltransferase/glycogen phosphorylase"/>
    <property type="match status" value="1"/>
</dbReference>
<evidence type="ECO:0000256" key="2">
    <source>
        <dbReference type="ARBA" id="ARBA00022741"/>
    </source>
</evidence>
<dbReference type="EMBL" id="CADCTD010000078">
    <property type="protein sequence ID" value="CAA9248957.1"/>
    <property type="molecule type" value="Genomic_DNA"/>
</dbReference>
<dbReference type="InterPro" id="IPR011764">
    <property type="entry name" value="Biotin_carboxylation_dom"/>
</dbReference>
<evidence type="ECO:0000256" key="1">
    <source>
        <dbReference type="ARBA" id="ARBA00022598"/>
    </source>
</evidence>
<keyword evidence="3" id="KW-0067">ATP-binding</keyword>
<accession>A0A6J4IF03</accession>
<evidence type="ECO:0000256" key="3">
    <source>
        <dbReference type="ARBA" id="ARBA00022840"/>
    </source>
</evidence>
<sequence>MDRPPLLMVSPLPPARNGIADYAAALLPGLAAHYDCAAAGEDWLAEAPPGIPMVDMALAHRLPREGWRRLCQIGNNPGHGFVLQALRARPGVTTLHDPGLLHLHESTGEDRPTILAGMRHAAPGLAATYARHLREQGFSTRANHLLFDLAGEVLARSQAVIVHSRFARNRLRLTHGEAATAHVEVIPHLLLPATLPSRAAARARLGIGAEEFLVVTAGFASAAKRLDWVLAALEGLPSLRWIHAGEVPPGLAGRLGARARITGHLPADEFDAHVAAADALVNLRFPSTGESSGSLARAFAAGTCCIVSRTGAFAELSADAVLHLPLAGGAGALAEALAGFAAAPERARAIGAAGRAYAETEMALPAVAARYRAVIEAAADRPAAAAGPLPPLRLAADPRLIADALAGRSGRCRLRLDLGDPDRLAELSLAPGGLAGALLPSGAELRAARLEEGALLLDLQLPG</sequence>
<reference evidence="5" key="1">
    <citation type="submission" date="2020-02" db="EMBL/GenBank/DDBJ databases">
        <authorList>
            <person name="Meier V. D."/>
        </authorList>
    </citation>
    <scope>NUCLEOTIDE SEQUENCE</scope>
    <source>
        <strain evidence="5">AVDCRST_MAG27</strain>
    </source>
</reference>
<dbReference type="AlphaFoldDB" id="A0A6J4IF03"/>
<dbReference type="PANTHER" id="PTHR12526:SF636">
    <property type="entry name" value="BLL3647 PROTEIN"/>
    <property type="match status" value="1"/>
</dbReference>
<name>A0A6J4IF03_9PROT</name>
<organism evidence="5">
    <name type="scientific">uncultured Craurococcus sp</name>
    <dbReference type="NCBI Taxonomy" id="1135998"/>
    <lineage>
        <taxon>Bacteria</taxon>
        <taxon>Pseudomonadati</taxon>
        <taxon>Pseudomonadota</taxon>
        <taxon>Alphaproteobacteria</taxon>
        <taxon>Acetobacterales</taxon>
        <taxon>Acetobacteraceae</taxon>
        <taxon>Craurococcus</taxon>
        <taxon>environmental samples</taxon>
    </lineage>
</organism>
<protein>
    <recommendedName>
        <fullName evidence="4">Biotin carboxylation domain-containing protein</fullName>
    </recommendedName>
</protein>
<dbReference type="GO" id="GO:0016874">
    <property type="term" value="F:ligase activity"/>
    <property type="evidence" value="ECO:0007669"/>
    <property type="project" value="UniProtKB-KW"/>
</dbReference>
<feature type="domain" description="Biotin carboxylation" evidence="4">
    <location>
        <begin position="225"/>
        <end position="463"/>
    </location>
</feature>
<keyword evidence="2" id="KW-0547">Nucleotide-binding</keyword>
<dbReference type="GO" id="GO:0005524">
    <property type="term" value="F:ATP binding"/>
    <property type="evidence" value="ECO:0007669"/>
    <property type="project" value="UniProtKB-KW"/>
</dbReference>
<dbReference type="Gene3D" id="3.40.50.2000">
    <property type="entry name" value="Glycogen Phosphorylase B"/>
    <property type="match status" value="2"/>
</dbReference>
<gene>
    <name evidence="5" type="ORF">AVDCRST_MAG27-1926</name>
</gene>
<proteinExistence type="predicted"/>
<dbReference type="GO" id="GO:0016757">
    <property type="term" value="F:glycosyltransferase activity"/>
    <property type="evidence" value="ECO:0007669"/>
    <property type="project" value="TreeGrafter"/>
</dbReference>
<evidence type="ECO:0000313" key="5">
    <source>
        <dbReference type="EMBL" id="CAA9248957.1"/>
    </source>
</evidence>
<dbReference type="PROSITE" id="PS50979">
    <property type="entry name" value="BC"/>
    <property type="match status" value="1"/>
</dbReference>
<dbReference type="PANTHER" id="PTHR12526">
    <property type="entry name" value="GLYCOSYLTRANSFERASE"/>
    <property type="match status" value="1"/>
</dbReference>
<evidence type="ECO:0000259" key="4">
    <source>
        <dbReference type="PROSITE" id="PS50979"/>
    </source>
</evidence>
<keyword evidence="1" id="KW-0436">Ligase</keyword>